<dbReference type="EMBL" id="RBXO01000001">
    <property type="protein sequence ID" value="RKT55281.1"/>
    <property type="molecule type" value="Genomic_DNA"/>
</dbReference>
<evidence type="ECO:0000256" key="3">
    <source>
        <dbReference type="ARBA" id="ARBA00022679"/>
    </source>
</evidence>
<evidence type="ECO:0000313" key="9">
    <source>
        <dbReference type="Proteomes" id="UP000282084"/>
    </source>
</evidence>
<dbReference type="GO" id="GO:0004659">
    <property type="term" value="F:prenyltransferase activity"/>
    <property type="evidence" value="ECO:0007669"/>
    <property type="project" value="InterPro"/>
</dbReference>
<organism evidence="8 9">
    <name type="scientific">Saccharothrix australiensis</name>
    <dbReference type="NCBI Taxonomy" id="2072"/>
    <lineage>
        <taxon>Bacteria</taxon>
        <taxon>Bacillati</taxon>
        <taxon>Actinomycetota</taxon>
        <taxon>Actinomycetes</taxon>
        <taxon>Pseudonocardiales</taxon>
        <taxon>Pseudonocardiaceae</taxon>
        <taxon>Saccharothrix</taxon>
    </lineage>
</organism>
<evidence type="ECO:0000256" key="1">
    <source>
        <dbReference type="ARBA" id="ARBA00001946"/>
    </source>
</evidence>
<dbReference type="PROSITE" id="PS00723">
    <property type="entry name" value="POLYPRENYL_SYNTHASE_1"/>
    <property type="match status" value="1"/>
</dbReference>
<dbReference type="GO" id="GO:0008299">
    <property type="term" value="P:isoprenoid biosynthetic process"/>
    <property type="evidence" value="ECO:0007669"/>
    <property type="project" value="InterPro"/>
</dbReference>
<comment type="cofactor">
    <cofactor evidence="1">
        <name>Mg(2+)</name>
        <dbReference type="ChEBI" id="CHEBI:18420"/>
    </cofactor>
</comment>
<keyword evidence="4" id="KW-0479">Metal-binding</keyword>
<dbReference type="Gene3D" id="1.10.600.10">
    <property type="entry name" value="Farnesyl Diphosphate Synthase"/>
    <property type="match status" value="2"/>
</dbReference>
<dbReference type="OrthoDB" id="4497239at2"/>
<evidence type="ECO:0000256" key="5">
    <source>
        <dbReference type="ARBA" id="ARBA00022842"/>
    </source>
</evidence>
<feature type="compositionally biased region" description="Basic and acidic residues" evidence="7">
    <location>
        <begin position="315"/>
        <end position="326"/>
    </location>
</feature>
<keyword evidence="3 6" id="KW-0808">Transferase</keyword>
<dbReference type="RefSeq" id="WP_121007006.1">
    <property type="nucleotide sequence ID" value="NZ_RBXO01000001.1"/>
</dbReference>
<dbReference type="InterPro" id="IPR033749">
    <property type="entry name" value="Polyprenyl_synt_CS"/>
</dbReference>
<dbReference type="SFLD" id="SFLDG01017">
    <property type="entry name" value="Polyprenyl_Transferase_Like"/>
    <property type="match status" value="1"/>
</dbReference>
<accession>A0A495W0Q6</accession>
<dbReference type="InterPro" id="IPR008949">
    <property type="entry name" value="Isoprenoid_synthase_dom_sf"/>
</dbReference>
<evidence type="ECO:0000256" key="7">
    <source>
        <dbReference type="SAM" id="MobiDB-lite"/>
    </source>
</evidence>
<evidence type="ECO:0000256" key="4">
    <source>
        <dbReference type="ARBA" id="ARBA00022723"/>
    </source>
</evidence>
<dbReference type="Pfam" id="PF00348">
    <property type="entry name" value="polyprenyl_synt"/>
    <property type="match status" value="1"/>
</dbReference>
<gene>
    <name evidence="8" type="ORF">C8E97_3942</name>
</gene>
<sequence length="436" mass="46813">MSPAGAIDPCTDHPLDDELPARLHGELAAFLRRRPQVEQAAELTAELSGLVLSGGKRLRPTFAWWGWRAAGGASRGPRAEPVLRALIALELLQACALVHDDVMDRSATRRGRPTAHRAFATRHERARWAGDPDHYGECAAILVGDLALAWADDALVTAGLPADALARAWAPWQAMRTEMIAGQHLDLLAGARREESVERTLVVARLKTASYTVQRPLHLGAALADAPPEVTAALCAFGRDIGVAYQLRDDLLGVFGDEEVTGKPVGDDLREGKRTPLMAIALDLARAAGRPDVVRSLRRCLDGPTDLATAGARLTDARPGDPRATDPRSAVSRPAGPRPTDPRPTDPRPVDAHPVDARPTDPRPVDAHPVDARSADARMVEEVRELLHDLGAVAVVERRITALAARGLRALARVPLDPAARGRLVGLADRATARKR</sequence>
<reference evidence="8 9" key="1">
    <citation type="submission" date="2018-10" db="EMBL/GenBank/DDBJ databases">
        <title>Sequencing the genomes of 1000 actinobacteria strains.</title>
        <authorList>
            <person name="Klenk H.-P."/>
        </authorList>
    </citation>
    <scope>NUCLEOTIDE SEQUENCE [LARGE SCALE GENOMIC DNA]</scope>
    <source>
        <strain evidence="8 9">DSM 43800</strain>
    </source>
</reference>
<dbReference type="Proteomes" id="UP000282084">
    <property type="component" value="Unassembled WGS sequence"/>
</dbReference>
<dbReference type="SFLD" id="SFLDS00005">
    <property type="entry name" value="Isoprenoid_Synthase_Type_I"/>
    <property type="match status" value="1"/>
</dbReference>
<dbReference type="PANTHER" id="PTHR12001">
    <property type="entry name" value="GERANYLGERANYL PYROPHOSPHATE SYNTHASE"/>
    <property type="match status" value="1"/>
</dbReference>
<dbReference type="AlphaFoldDB" id="A0A495W0Q6"/>
<feature type="compositionally biased region" description="Basic and acidic residues" evidence="7">
    <location>
        <begin position="340"/>
        <end position="373"/>
    </location>
</feature>
<dbReference type="SUPFAM" id="SSF48576">
    <property type="entry name" value="Terpenoid synthases"/>
    <property type="match status" value="1"/>
</dbReference>
<dbReference type="PROSITE" id="PS00444">
    <property type="entry name" value="POLYPRENYL_SYNTHASE_2"/>
    <property type="match status" value="1"/>
</dbReference>
<dbReference type="InterPro" id="IPR000092">
    <property type="entry name" value="Polyprenyl_synt"/>
</dbReference>
<evidence type="ECO:0000256" key="6">
    <source>
        <dbReference type="RuleBase" id="RU004466"/>
    </source>
</evidence>
<keyword evidence="9" id="KW-1185">Reference proteome</keyword>
<proteinExistence type="inferred from homology"/>
<comment type="similarity">
    <text evidence="2 6">Belongs to the FPP/GGPP synthase family.</text>
</comment>
<feature type="region of interest" description="Disordered" evidence="7">
    <location>
        <begin position="310"/>
        <end position="373"/>
    </location>
</feature>
<protein>
    <submittedName>
        <fullName evidence="8">Geranylgeranyl pyrophosphate synthase</fullName>
    </submittedName>
</protein>
<dbReference type="PANTHER" id="PTHR12001:SF85">
    <property type="entry name" value="SHORT CHAIN ISOPRENYL DIPHOSPHATE SYNTHASE"/>
    <property type="match status" value="1"/>
</dbReference>
<dbReference type="GO" id="GO:0046872">
    <property type="term" value="F:metal ion binding"/>
    <property type="evidence" value="ECO:0007669"/>
    <property type="project" value="UniProtKB-KW"/>
</dbReference>
<evidence type="ECO:0000313" key="8">
    <source>
        <dbReference type="EMBL" id="RKT55281.1"/>
    </source>
</evidence>
<keyword evidence="5" id="KW-0460">Magnesium</keyword>
<dbReference type="CDD" id="cd00685">
    <property type="entry name" value="Trans_IPPS_HT"/>
    <property type="match status" value="1"/>
</dbReference>
<evidence type="ECO:0000256" key="2">
    <source>
        <dbReference type="ARBA" id="ARBA00006706"/>
    </source>
</evidence>
<name>A0A495W0Q6_9PSEU</name>
<comment type="caution">
    <text evidence="8">The sequence shown here is derived from an EMBL/GenBank/DDBJ whole genome shotgun (WGS) entry which is preliminary data.</text>
</comment>